<dbReference type="RefSeq" id="WP_074640370.1">
    <property type="nucleotide sequence ID" value="NZ_FOFU01000001.1"/>
</dbReference>
<feature type="transmembrane region" description="Helical" evidence="7">
    <location>
        <begin position="148"/>
        <end position="167"/>
    </location>
</feature>
<keyword evidence="5 7" id="KW-1133">Transmembrane helix</keyword>
<dbReference type="PANTHER" id="PTHR24221:SF646">
    <property type="entry name" value="HAEMOLYSIN SECRETION ATP-BINDING PROTEIN"/>
    <property type="match status" value="1"/>
</dbReference>
<evidence type="ECO:0000259" key="8">
    <source>
        <dbReference type="PROSITE" id="PS50893"/>
    </source>
</evidence>
<dbReference type="AlphaFoldDB" id="A0A1H9AM23"/>
<evidence type="ECO:0000256" key="3">
    <source>
        <dbReference type="ARBA" id="ARBA00022741"/>
    </source>
</evidence>
<evidence type="ECO:0000256" key="1">
    <source>
        <dbReference type="ARBA" id="ARBA00004651"/>
    </source>
</evidence>
<dbReference type="SUPFAM" id="SSF52540">
    <property type="entry name" value="P-loop containing nucleoside triphosphate hydrolases"/>
    <property type="match status" value="1"/>
</dbReference>
<evidence type="ECO:0000256" key="6">
    <source>
        <dbReference type="ARBA" id="ARBA00023136"/>
    </source>
</evidence>
<dbReference type="PROSITE" id="PS50893">
    <property type="entry name" value="ABC_TRANSPORTER_2"/>
    <property type="match status" value="1"/>
</dbReference>
<keyword evidence="2 7" id="KW-0812">Transmembrane</keyword>
<gene>
    <name evidence="9" type="ORF">SAMN04487977_101387</name>
</gene>
<dbReference type="GO" id="GO:0005886">
    <property type="term" value="C:plasma membrane"/>
    <property type="evidence" value="ECO:0007669"/>
    <property type="project" value="UniProtKB-SubCell"/>
</dbReference>
<evidence type="ECO:0000256" key="7">
    <source>
        <dbReference type="SAM" id="Phobius"/>
    </source>
</evidence>
<sequence>MEKQKTKRNNIIQNAFIVYKAMFKRYPAAIPLVLVYLVMAVSLPFINTLIPAMAIKGITSGKVQTFMAYIGIAVLFMCIFSGVKLLCEKKMQMKHTYTRISVFMFNFIKKAINTDYLNIEPQPKQKIMGKGVQGVDGNYQGAELVSTLSLELLVVVLGIFSYGTVIFMLDWKILLVMFGMFFTDILIRNHAVKFGDDNRESFSEPWRKMRYMELNSMNVSAGKDIRIFSLKKVFDFHFDSLITTYKNFRSKYQLKWYYPTLSDTAFNIARDWLAYTLLIHKVLSGQIDAAQFTIYIGIVASFSQWIYEVSMDFANLRDASHQFNDYHEFMAQKDVFEHSETTSTISTDKVPPEIEFRNVSFIYEGSEKPVLKNVNFKIRANEKIALVGNNGAGKTTIVKLLCALYLPTSGEILIDGKNINEIGIEKYQEMISVLFQDTTPIAISVAENIGGCELAEVDRERMNKCLKEAGLYEKVQSLPQKEESFITQTLDKDGVLFSGGETQKLLLAKAIYKNGTVLILDEPTSALDPIAESRIYEEYNQMADNKTAVFISHRLASTKFCDRILFLDDGQILEEGSHEELMKKAGKYKEIFDIQSHYYVEDVEERNEQ</sequence>
<dbReference type="GO" id="GO:0005524">
    <property type="term" value="F:ATP binding"/>
    <property type="evidence" value="ECO:0007669"/>
    <property type="project" value="UniProtKB-KW"/>
</dbReference>
<dbReference type="PANTHER" id="PTHR24221">
    <property type="entry name" value="ATP-BINDING CASSETTE SUB-FAMILY B"/>
    <property type="match status" value="1"/>
</dbReference>
<dbReference type="InterPro" id="IPR003439">
    <property type="entry name" value="ABC_transporter-like_ATP-bd"/>
</dbReference>
<keyword evidence="3" id="KW-0547">Nucleotide-binding</keyword>
<dbReference type="Pfam" id="PF00005">
    <property type="entry name" value="ABC_tran"/>
    <property type="match status" value="1"/>
</dbReference>
<organism evidence="9 10">
    <name type="scientific">Treponema bryantii</name>
    <dbReference type="NCBI Taxonomy" id="163"/>
    <lineage>
        <taxon>Bacteria</taxon>
        <taxon>Pseudomonadati</taxon>
        <taxon>Spirochaetota</taxon>
        <taxon>Spirochaetia</taxon>
        <taxon>Spirochaetales</taxon>
        <taxon>Treponemataceae</taxon>
        <taxon>Treponema</taxon>
    </lineage>
</organism>
<accession>A0A1H9AM23</accession>
<name>A0A1H9AM23_9SPIR</name>
<feature type="domain" description="ABC transporter" evidence="8">
    <location>
        <begin position="354"/>
        <end position="594"/>
    </location>
</feature>
<dbReference type="InterPro" id="IPR039421">
    <property type="entry name" value="Type_1_exporter"/>
</dbReference>
<dbReference type="SMART" id="SM00382">
    <property type="entry name" value="AAA"/>
    <property type="match status" value="1"/>
</dbReference>
<evidence type="ECO:0000313" key="10">
    <source>
        <dbReference type="Proteomes" id="UP000182360"/>
    </source>
</evidence>
<evidence type="ECO:0000256" key="2">
    <source>
        <dbReference type="ARBA" id="ARBA00022692"/>
    </source>
</evidence>
<dbReference type="EMBL" id="FOFU01000001">
    <property type="protein sequence ID" value="SEP77709.1"/>
    <property type="molecule type" value="Genomic_DNA"/>
</dbReference>
<evidence type="ECO:0000313" key="9">
    <source>
        <dbReference type="EMBL" id="SEP77709.1"/>
    </source>
</evidence>
<dbReference type="Proteomes" id="UP000182360">
    <property type="component" value="Unassembled WGS sequence"/>
</dbReference>
<keyword evidence="10" id="KW-1185">Reference proteome</keyword>
<feature type="transmembrane region" description="Helical" evidence="7">
    <location>
        <begin position="66"/>
        <end position="87"/>
    </location>
</feature>
<proteinExistence type="predicted"/>
<keyword evidence="6 7" id="KW-0472">Membrane</keyword>
<dbReference type="SUPFAM" id="SSF90123">
    <property type="entry name" value="ABC transporter transmembrane region"/>
    <property type="match status" value="1"/>
</dbReference>
<protein>
    <submittedName>
        <fullName evidence="9">ATP-binding cassette, subfamily B</fullName>
    </submittedName>
</protein>
<dbReference type="OrthoDB" id="2328604at2"/>
<dbReference type="GO" id="GO:0016887">
    <property type="term" value="F:ATP hydrolysis activity"/>
    <property type="evidence" value="ECO:0007669"/>
    <property type="project" value="InterPro"/>
</dbReference>
<dbReference type="InterPro" id="IPR036640">
    <property type="entry name" value="ABC1_TM_sf"/>
</dbReference>
<evidence type="ECO:0000256" key="4">
    <source>
        <dbReference type="ARBA" id="ARBA00022840"/>
    </source>
</evidence>
<dbReference type="InterPro" id="IPR003593">
    <property type="entry name" value="AAA+_ATPase"/>
</dbReference>
<dbReference type="Gene3D" id="3.40.50.300">
    <property type="entry name" value="P-loop containing nucleotide triphosphate hydrolases"/>
    <property type="match status" value="1"/>
</dbReference>
<dbReference type="InterPro" id="IPR027417">
    <property type="entry name" value="P-loop_NTPase"/>
</dbReference>
<comment type="subcellular location">
    <subcellularLocation>
        <location evidence="1">Cell membrane</location>
        <topology evidence="1">Multi-pass membrane protein</topology>
    </subcellularLocation>
</comment>
<dbReference type="GO" id="GO:0034040">
    <property type="term" value="F:ATPase-coupled lipid transmembrane transporter activity"/>
    <property type="evidence" value="ECO:0007669"/>
    <property type="project" value="TreeGrafter"/>
</dbReference>
<feature type="transmembrane region" description="Helical" evidence="7">
    <location>
        <begin position="26"/>
        <end position="46"/>
    </location>
</feature>
<dbReference type="Gene3D" id="1.20.1560.10">
    <property type="entry name" value="ABC transporter type 1, transmembrane domain"/>
    <property type="match status" value="1"/>
</dbReference>
<evidence type="ECO:0000256" key="5">
    <source>
        <dbReference type="ARBA" id="ARBA00022989"/>
    </source>
</evidence>
<keyword evidence="4 9" id="KW-0067">ATP-binding</keyword>
<reference evidence="9 10" key="1">
    <citation type="submission" date="2016-10" db="EMBL/GenBank/DDBJ databases">
        <authorList>
            <person name="de Groot N.N."/>
        </authorList>
    </citation>
    <scope>NUCLEOTIDE SEQUENCE [LARGE SCALE GENOMIC DNA]</scope>
    <source>
        <strain evidence="9 10">B25</strain>
    </source>
</reference>